<name>A0A2A9NPY5_9AGAR</name>
<evidence type="ECO:0000259" key="1">
    <source>
        <dbReference type="Pfam" id="PF12146"/>
    </source>
</evidence>
<accession>A0A2A9NPY5</accession>
<organism evidence="2 3">
    <name type="scientific">Amanita thiersii Skay4041</name>
    <dbReference type="NCBI Taxonomy" id="703135"/>
    <lineage>
        <taxon>Eukaryota</taxon>
        <taxon>Fungi</taxon>
        <taxon>Dikarya</taxon>
        <taxon>Basidiomycota</taxon>
        <taxon>Agaricomycotina</taxon>
        <taxon>Agaricomycetes</taxon>
        <taxon>Agaricomycetidae</taxon>
        <taxon>Agaricales</taxon>
        <taxon>Pluteineae</taxon>
        <taxon>Amanitaceae</taxon>
        <taxon>Amanita</taxon>
    </lineage>
</organism>
<dbReference type="PANTHER" id="PTHR11614">
    <property type="entry name" value="PHOSPHOLIPASE-RELATED"/>
    <property type="match status" value="1"/>
</dbReference>
<protein>
    <recommendedName>
        <fullName evidence="1">Serine aminopeptidase S33 domain-containing protein</fullName>
    </recommendedName>
</protein>
<evidence type="ECO:0000313" key="3">
    <source>
        <dbReference type="Proteomes" id="UP000242287"/>
    </source>
</evidence>
<dbReference type="InterPro" id="IPR029058">
    <property type="entry name" value="AB_hydrolase_fold"/>
</dbReference>
<gene>
    <name evidence="2" type="ORF">AMATHDRAFT_140634</name>
</gene>
<feature type="domain" description="Serine aminopeptidase S33" evidence="1">
    <location>
        <begin position="30"/>
        <end position="285"/>
    </location>
</feature>
<dbReference type="InterPro" id="IPR051044">
    <property type="entry name" value="MAG_DAG_Lipase"/>
</dbReference>
<proteinExistence type="predicted"/>
<reference evidence="2 3" key="1">
    <citation type="submission" date="2014-02" db="EMBL/GenBank/DDBJ databases">
        <title>Transposable element dynamics among asymbiotic and ectomycorrhizal Amanita fungi.</title>
        <authorList>
            <consortium name="DOE Joint Genome Institute"/>
            <person name="Hess J."/>
            <person name="Skrede I."/>
            <person name="Wolfe B."/>
            <person name="LaButti K."/>
            <person name="Ohm R.A."/>
            <person name="Grigoriev I.V."/>
            <person name="Pringle A."/>
        </authorList>
    </citation>
    <scope>NUCLEOTIDE SEQUENCE [LARGE SCALE GENOMIC DNA]</scope>
    <source>
        <strain evidence="2 3">SKay4041</strain>
    </source>
</reference>
<sequence>MTTTTYSEAWLQGPQSTQFYTRTYTPQSGTAKAAIVFTHGFADHVARYSKFHTKLAENGLQIFAFDQRGFGRTAMDTEGHKSPHSAYGKTCWNDQMTDIVWAIDHVRKSIPSVPVFLMGHSMGGGEVLGFATQSKDSPHYAKVASLSGVIATSPLILLTKPAAKPLRMIGSLMGKVAPNMSFPADVDPSALSHDPSVGEDYLKDPFTRQHGTLRGLDDMLSKGEQLLESRHVNWQDNIPMLICHGTADRVTSYTATESFYKKITARDKKLASFTDGYHELHNEPDGVLDKLINEVVVFVMAHTPTTTEDVKSKM</sequence>
<dbReference type="SUPFAM" id="SSF53474">
    <property type="entry name" value="alpha/beta-Hydrolases"/>
    <property type="match status" value="1"/>
</dbReference>
<dbReference type="InterPro" id="IPR022742">
    <property type="entry name" value="Hydrolase_4"/>
</dbReference>
<dbReference type="Pfam" id="PF12146">
    <property type="entry name" value="Hydrolase_4"/>
    <property type="match status" value="1"/>
</dbReference>
<dbReference type="EMBL" id="KZ301981">
    <property type="protein sequence ID" value="PFH52178.1"/>
    <property type="molecule type" value="Genomic_DNA"/>
</dbReference>
<dbReference type="Proteomes" id="UP000242287">
    <property type="component" value="Unassembled WGS sequence"/>
</dbReference>
<dbReference type="Gene3D" id="3.40.50.1820">
    <property type="entry name" value="alpha/beta hydrolase"/>
    <property type="match status" value="1"/>
</dbReference>
<evidence type="ECO:0000313" key="2">
    <source>
        <dbReference type="EMBL" id="PFH52178.1"/>
    </source>
</evidence>
<dbReference type="OrthoDB" id="10249433at2759"/>
<dbReference type="STRING" id="703135.A0A2A9NPY5"/>
<keyword evidence="3" id="KW-1185">Reference proteome</keyword>
<dbReference type="AlphaFoldDB" id="A0A2A9NPY5"/>